<dbReference type="AlphaFoldDB" id="A0A286AD28"/>
<dbReference type="Proteomes" id="UP000219281">
    <property type="component" value="Unassembled WGS sequence"/>
</dbReference>
<evidence type="ECO:0000313" key="1">
    <source>
        <dbReference type="EMBL" id="SOD19806.1"/>
    </source>
</evidence>
<organism evidence="1 2">
    <name type="scientific">Pedobacter xixiisoli</name>
    <dbReference type="NCBI Taxonomy" id="1476464"/>
    <lineage>
        <taxon>Bacteria</taxon>
        <taxon>Pseudomonadati</taxon>
        <taxon>Bacteroidota</taxon>
        <taxon>Sphingobacteriia</taxon>
        <taxon>Sphingobacteriales</taxon>
        <taxon>Sphingobacteriaceae</taxon>
        <taxon>Pedobacter</taxon>
    </lineage>
</organism>
<evidence type="ECO:0000313" key="2">
    <source>
        <dbReference type="Proteomes" id="UP000219281"/>
    </source>
</evidence>
<sequence>MAKANNSSNNPSVKTDGNEMHKLIYSLPLASAKGILKHKTGFSQKLRPVVLKIQSQNKPLCTSCLGGLILFLQNGRNHLERF</sequence>
<dbReference type="EMBL" id="OCMT01000004">
    <property type="protein sequence ID" value="SOD19806.1"/>
    <property type="molecule type" value="Genomic_DNA"/>
</dbReference>
<accession>A0A286AD28</accession>
<gene>
    <name evidence="1" type="ORF">SAMN06297358_3512</name>
</gene>
<proteinExistence type="predicted"/>
<reference evidence="2" key="1">
    <citation type="submission" date="2017-09" db="EMBL/GenBank/DDBJ databases">
        <authorList>
            <person name="Varghese N."/>
            <person name="Submissions S."/>
        </authorList>
    </citation>
    <scope>NUCLEOTIDE SEQUENCE [LARGE SCALE GENOMIC DNA]</scope>
    <source>
        <strain evidence="2">CGMCC 1.12803</strain>
    </source>
</reference>
<name>A0A286AD28_9SPHI</name>
<keyword evidence="2" id="KW-1185">Reference proteome</keyword>
<protein>
    <submittedName>
        <fullName evidence="1">Uncharacterized protein</fullName>
    </submittedName>
</protein>